<sequence length="179" mass="18329">MNDEVSVAELLVREGHERRIPPPSRSRWRMVSVMLAVIVGCGAAAMLVSYGTTANDGAARITEMRVIEMPDRTGGAGGVDETNPPTPTGEETEEGTAGVGDAPSSRANVNPFGEHSTSEHPADSAPPRPSSSEQPETTGPTGPTGPAPSSSSTSGPSSSSQPSSPSSHEPPCVLNIICL</sequence>
<feature type="compositionally biased region" description="Low complexity" evidence="1">
    <location>
        <begin position="147"/>
        <end position="171"/>
    </location>
</feature>
<keyword evidence="2" id="KW-0812">Transmembrane</keyword>
<keyword evidence="4" id="KW-1185">Reference proteome</keyword>
<feature type="compositionally biased region" description="Low complexity" evidence="1">
    <location>
        <begin position="130"/>
        <end position="141"/>
    </location>
</feature>
<reference evidence="3 4" key="1">
    <citation type="submission" date="2020-08" db="EMBL/GenBank/DDBJ databases">
        <title>Amycolatopsis sp. nov. DR6-1 isolated from Dendrobium heterocarpum.</title>
        <authorList>
            <person name="Tedsree N."/>
            <person name="Kuncharoen N."/>
            <person name="Likhitwitayawuid K."/>
            <person name="Tanasupawat S."/>
        </authorList>
    </citation>
    <scope>NUCLEOTIDE SEQUENCE [LARGE SCALE GENOMIC DNA]</scope>
    <source>
        <strain evidence="3 4">DR6-1</strain>
    </source>
</reference>
<name>A0A7W3ZDK8_9PSEU</name>
<keyword evidence="2" id="KW-0472">Membrane</keyword>
<comment type="caution">
    <text evidence="3">The sequence shown here is derived from an EMBL/GenBank/DDBJ whole genome shotgun (WGS) entry which is preliminary data.</text>
</comment>
<evidence type="ECO:0000256" key="1">
    <source>
        <dbReference type="SAM" id="MobiDB-lite"/>
    </source>
</evidence>
<dbReference type="AlphaFoldDB" id="A0A7W3ZDK8"/>
<keyword evidence="2" id="KW-1133">Transmembrane helix</keyword>
<proteinExistence type="predicted"/>
<gene>
    <name evidence="3" type="ORF">H4281_27900</name>
</gene>
<feature type="region of interest" description="Disordered" evidence="1">
    <location>
        <begin position="70"/>
        <end position="174"/>
    </location>
</feature>
<evidence type="ECO:0000256" key="2">
    <source>
        <dbReference type="SAM" id="Phobius"/>
    </source>
</evidence>
<accession>A0A7W3ZDK8</accession>
<dbReference type="RefSeq" id="WP_182893863.1">
    <property type="nucleotide sequence ID" value="NZ_JACGZW010000009.1"/>
</dbReference>
<evidence type="ECO:0000313" key="4">
    <source>
        <dbReference type="Proteomes" id="UP000526734"/>
    </source>
</evidence>
<dbReference type="Proteomes" id="UP000526734">
    <property type="component" value="Unassembled WGS sequence"/>
</dbReference>
<dbReference type="EMBL" id="JACGZW010000009">
    <property type="protein sequence ID" value="MBB1156989.1"/>
    <property type="molecule type" value="Genomic_DNA"/>
</dbReference>
<evidence type="ECO:0000313" key="3">
    <source>
        <dbReference type="EMBL" id="MBB1156989.1"/>
    </source>
</evidence>
<feature type="transmembrane region" description="Helical" evidence="2">
    <location>
        <begin position="28"/>
        <end position="50"/>
    </location>
</feature>
<protein>
    <submittedName>
        <fullName evidence="3">Uncharacterized protein</fullName>
    </submittedName>
</protein>
<organism evidence="3 4">
    <name type="scientific">Amycolatopsis dendrobii</name>
    <dbReference type="NCBI Taxonomy" id="2760662"/>
    <lineage>
        <taxon>Bacteria</taxon>
        <taxon>Bacillati</taxon>
        <taxon>Actinomycetota</taxon>
        <taxon>Actinomycetes</taxon>
        <taxon>Pseudonocardiales</taxon>
        <taxon>Pseudonocardiaceae</taxon>
        <taxon>Amycolatopsis</taxon>
    </lineage>
</organism>